<evidence type="ECO:0000313" key="3">
    <source>
        <dbReference type="Proteomes" id="UP000245489"/>
    </source>
</evidence>
<evidence type="ECO:0000313" key="2">
    <source>
        <dbReference type="EMBL" id="PWK15753.1"/>
    </source>
</evidence>
<evidence type="ECO:0000256" key="1">
    <source>
        <dbReference type="SAM" id="MobiDB-lite"/>
    </source>
</evidence>
<dbReference type="InterPro" id="IPR022385">
    <property type="entry name" value="Rhs_assc_core"/>
</dbReference>
<protein>
    <submittedName>
        <fullName evidence="2">RHS repeat-associated protein</fullName>
    </submittedName>
</protein>
<dbReference type="InterPro" id="IPR050708">
    <property type="entry name" value="T6SS_VgrG/RHS"/>
</dbReference>
<organism evidence="2 3">
    <name type="scientific">Arcicella aurantiaca</name>
    <dbReference type="NCBI Taxonomy" id="591202"/>
    <lineage>
        <taxon>Bacteria</taxon>
        <taxon>Pseudomonadati</taxon>
        <taxon>Bacteroidota</taxon>
        <taxon>Cytophagia</taxon>
        <taxon>Cytophagales</taxon>
        <taxon>Flectobacillaceae</taxon>
        <taxon>Arcicella</taxon>
    </lineage>
</organism>
<dbReference type="Gene3D" id="2.180.10.10">
    <property type="entry name" value="RHS repeat-associated core"/>
    <property type="match status" value="1"/>
</dbReference>
<dbReference type="NCBIfam" id="TIGR03696">
    <property type="entry name" value="Rhs_assc_core"/>
    <property type="match status" value="1"/>
</dbReference>
<sequence length="585" mass="65805">MSAAPLQEITYKYHIRGGLKGINTDVNNNLTNSLFSYRLDYENDGVLYDGNIRKQYWKSSIDNIERSYTHSYDAASRLKNSAYKSAKAGEDYSLTGVTYDDNGNITKLGRNGATNTNYTNFGNVDSLAYTYPSYSNKLSKIKDLTTTNSDLGDFRDGINTDDDYDYWLDGSLRKDKNKGIDSIKYNYLKLVEQVKFTNGNTVSYEYDAEGTKLKKTDSNGETTDYEEDDIYVNGVLYQTSHDEGRIVNGVYEYNITDHNNDLRIAFKDSAGIATPTQSIFYDPWGLCMKGMQITRNTANFNKFQYNGKEIDSVTGYSDFGARMYGAAEGRWFTIDPLSEISRRFSPYIYANDNPLRFIDPDGMAAVGADGLTNEQWLSARGNTEQENEFRNENREEEKDKNRKKADKKNPSTSTVTYNGGTRLLGTENESNTSQFLAAGWGVAIAEPTPAGEVVMGVATIGVGVYALATSGIVEKMAKEIDRIKEKTLPNNGYTYELRVNNSGVYMDVRGQPVQLSAGAIWKFGKATNGYSRYSQSTLSNMVPGGVFQNIIFRGNEVEIRIFEKYLIYGYYFNHHKLPPGNKIFR</sequence>
<dbReference type="PANTHER" id="PTHR32305">
    <property type="match status" value="1"/>
</dbReference>
<feature type="compositionally biased region" description="Basic and acidic residues" evidence="1">
    <location>
        <begin position="387"/>
        <end position="400"/>
    </location>
</feature>
<name>A0A316DGQ4_9BACT</name>
<proteinExistence type="predicted"/>
<comment type="caution">
    <text evidence="2">The sequence shown here is derived from an EMBL/GenBank/DDBJ whole genome shotgun (WGS) entry which is preliminary data.</text>
</comment>
<accession>A0A316DGQ4</accession>
<feature type="compositionally biased region" description="Polar residues" evidence="1">
    <location>
        <begin position="410"/>
        <end position="419"/>
    </location>
</feature>
<dbReference type="PANTHER" id="PTHR32305:SF15">
    <property type="entry name" value="PROTEIN RHSA-RELATED"/>
    <property type="match status" value="1"/>
</dbReference>
<feature type="region of interest" description="Disordered" evidence="1">
    <location>
        <begin position="378"/>
        <end position="428"/>
    </location>
</feature>
<dbReference type="Proteomes" id="UP000245489">
    <property type="component" value="Unassembled WGS sequence"/>
</dbReference>
<dbReference type="EMBL" id="QGGO01000056">
    <property type="protein sequence ID" value="PWK15753.1"/>
    <property type="molecule type" value="Genomic_DNA"/>
</dbReference>
<gene>
    <name evidence="2" type="ORF">LV89_04963</name>
</gene>
<dbReference type="AlphaFoldDB" id="A0A316DGQ4"/>
<keyword evidence="3" id="KW-1185">Reference proteome</keyword>
<reference evidence="2 3" key="1">
    <citation type="submission" date="2018-05" db="EMBL/GenBank/DDBJ databases">
        <title>Genomic Encyclopedia of Archaeal and Bacterial Type Strains, Phase II (KMG-II): from individual species to whole genera.</title>
        <authorList>
            <person name="Goeker M."/>
        </authorList>
    </citation>
    <scope>NUCLEOTIDE SEQUENCE [LARGE SCALE GENOMIC DNA]</scope>
    <source>
        <strain evidence="2 3">DSM 22214</strain>
    </source>
</reference>